<sequence length="279" mass="29622">MRPSALALLAATCATGCAPVLSTLAPAHVAPKGHVQATLGTDVSLPAGTIHSLVDAGIEAADAAGSRELSESERRTLFEAGAALALNPPSATPHLGVGYTALDRWELNLRYSGSALRLGTRYQLLQSDKHGVDLAVGAGVGRYVLGFPVGSFLDVVELEDFTRWQIDLPIQVGKAGTWYRVWGGPRLMWTTFGTRLVMNLPAFTGYPGEREIASFSGNGLYVGGQAGAAFGYKHVFFGFELTLVELFASGELDVLEEPTASVDLDSFIVYPSLGLMVEF</sequence>
<evidence type="ECO:0008006" key="4">
    <source>
        <dbReference type="Google" id="ProtNLM"/>
    </source>
</evidence>
<reference evidence="2 3" key="1">
    <citation type="submission" date="2015-09" db="EMBL/GenBank/DDBJ databases">
        <title>Sorangium comparison.</title>
        <authorList>
            <person name="Zaburannyi N."/>
            <person name="Bunk B."/>
            <person name="Overmann J."/>
            <person name="Mueller R."/>
        </authorList>
    </citation>
    <scope>NUCLEOTIDE SEQUENCE [LARGE SCALE GENOMIC DNA]</scope>
    <source>
        <strain evidence="2 3">So ce26</strain>
    </source>
</reference>
<organism evidence="2 3">
    <name type="scientific">Sorangium cellulosum</name>
    <name type="common">Polyangium cellulosum</name>
    <dbReference type="NCBI Taxonomy" id="56"/>
    <lineage>
        <taxon>Bacteria</taxon>
        <taxon>Pseudomonadati</taxon>
        <taxon>Myxococcota</taxon>
        <taxon>Polyangia</taxon>
        <taxon>Polyangiales</taxon>
        <taxon>Polyangiaceae</taxon>
        <taxon>Sorangium</taxon>
    </lineage>
</organism>
<name>A0A2L0EL80_SORCE</name>
<protein>
    <recommendedName>
        <fullName evidence="4">Outer membrane protein beta-barrel domain-containing protein</fullName>
    </recommendedName>
</protein>
<feature type="signal peptide" evidence="1">
    <location>
        <begin position="1"/>
        <end position="18"/>
    </location>
</feature>
<feature type="chain" id="PRO_5014733386" description="Outer membrane protein beta-barrel domain-containing protein" evidence="1">
    <location>
        <begin position="19"/>
        <end position="279"/>
    </location>
</feature>
<evidence type="ECO:0000313" key="3">
    <source>
        <dbReference type="Proteomes" id="UP000238348"/>
    </source>
</evidence>
<gene>
    <name evidence="2" type="ORF">SOCE26_014410</name>
</gene>
<proteinExistence type="predicted"/>
<dbReference type="OrthoDB" id="5499725at2"/>
<dbReference type="RefSeq" id="WP_104977914.1">
    <property type="nucleotide sequence ID" value="NZ_CP012673.1"/>
</dbReference>
<evidence type="ECO:0000256" key="1">
    <source>
        <dbReference type="SAM" id="SignalP"/>
    </source>
</evidence>
<keyword evidence="1" id="KW-0732">Signal</keyword>
<dbReference type="EMBL" id="CP012673">
    <property type="protein sequence ID" value="AUX40045.1"/>
    <property type="molecule type" value="Genomic_DNA"/>
</dbReference>
<accession>A0A2L0EL80</accession>
<dbReference type="AlphaFoldDB" id="A0A2L0EL80"/>
<evidence type="ECO:0000313" key="2">
    <source>
        <dbReference type="EMBL" id="AUX40045.1"/>
    </source>
</evidence>
<dbReference type="Proteomes" id="UP000238348">
    <property type="component" value="Chromosome"/>
</dbReference>